<keyword evidence="2" id="KW-0012">Acyltransferase</keyword>
<proteinExistence type="predicted"/>
<dbReference type="EC" id="2.3.-.-" evidence="2"/>
<dbReference type="RefSeq" id="WP_378160280.1">
    <property type="nucleotide sequence ID" value="NZ_JBHSBU010000001.1"/>
</dbReference>
<evidence type="ECO:0000259" key="1">
    <source>
        <dbReference type="PROSITE" id="PS51186"/>
    </source>
</evidence>
<dbReference type="EMBL" id="JBHSBU010000001">
    <property type="protein sequence ID" value="MFC4158030.1"/>
    <property type="molecule type" value="Genomic_DNA"/>
</dbReference>
<dbReference type="Proteomes" id="UP001595791">
    <property type="component" value="Unassembled WGS sequence"/>
</dbReference>
<comment type="caution">
    <text evidence="2">The sequence shown here is derived from an EMBL/GenBank/DDBJ whole genome shotgun (WGS) entry which is preliminary data.</text>
</comment>
<dbReference type="Pfam" id="PF13302">
    <property type="entry name" value="Acetyltransf_3"/>
    <property type="match status" value="1"/>
</dbReference>
<dbReference type="PANTHER" id="PTHR43415:SF4">
    <property type="entry name" value="N-ACETYLTRANSFERASE DOMAIN-CONTAINING PROTEIN"/>
    <property type="match status" value="1"/>
</dbReference>
<keyword evidence="3" id="KW-1185">Reference proteome</keyword>
<gene>
    <name evidence="2" type="ORF">ACFOW7_01540</name>
</gene>
<dbReference type="SUPFAM" id="SSF55729">
    <property type="entry name" value="Acyl-CoA N-acyltransferases (Nat)"/>
    <property type="match status" value="1"/>
</dbReference>
<feature type="domain" description="N-acetyltransferase" evidence="1">
    <location>
        <begin position="6"/>
        <end position="174"/>
    </location>
</feature>
<protein>
    <submittedName>
        <fullName evidence="2">GNAT family N-acetyltransferase</fullName>
        <ecNumber evidence="2">2.3.-.-</ecNumber>
    </submittedName>
</protein>
<dbReference type="InterPro" id="IPR000182">
    <property type="entry name" value="GNAT_dom"/>
</dbReference>
<dbReference type="GO" id="GO:0016746">
    <property type="term" value="F:acyltransferase activity"/>
    <property type="evidence" value="ECO:0007669"/>
    <property type="project" value="UniProtKB-KW"/>
</dbReference>
<evidence type="ECO:0000313" key="3">
    <source>
        <dbReference type="Proteomes" id="UP001595791"/>
    </source>
</evidence>
<dbReference type="Gene3D" id="3.40.630.30">
    <property type="match status" value="1"/>
</dbReference>
<dbReference type="PANTHER" id="PTHR43415">
    <property type="entry name" value="SPERMIDINE N(1)-ACETYLTRANSFERASE"/>
    <property type="match status" value="1"/>
</dbReference>
<reference evidence="3" key="1">
    <citation type="journal article" date="2019" name="Int. J. Syst. Evol. Microbiol.">
        <title>The Global Catalogue of Microorganisms (GCM) 10K type strain sequencing project: providing services to taxonomists for standard genome sequencing and annotation.</title>
        <authorList>
            <consortium name="The Broad Institute Genomics Platform"/>
            <consortium name="The Broad Institute Genome Sequencing Center for Infectious Disease"/>
            <person name="Wu L."/>
            <person name="Ma J."/>
        </authorList>
    </citation>
    <scope>NUCLEOTIDE SEQUENCE [LARGE SCALE GENOMIC DNA]</scope>
    <source>
        <strain evidence="3">LMG 29894</strain>
    </source>
</reference>
<dbReference type="InterPro" id="IPR016181">
    <property type="entry name" value="Acyl_CoA_acyltransferase"/>
</dbReference>
<evidence type="ECO:0000313" key="2">
    <source>
        <dbReference type="EMBL" id="MFC4158030.1"/>
    </source>
</evidence>
<dbReference type="PROSITE" id="PS51186">
    <property type="entry name" value="GNAT"/>
    <property type="match status" value="1"/>
</dbReference>
<organism evidence="2 3">
    <name type="scientific">Chitinimonas lacunae</name>
    <dbReference type="NCBI Taxonomy" id="1963018"/>
    <lineage>
        <taxon>Bacteria</taxon>
        <taxon>Pseudomonadati</taxon>
        <taxon>Pseudomonadota</taxon>
        <taxon>Betaproteobacteria</taxon>
        <taxon>Neisseriales</taxon>
        <taxon>Chitinibacteraceae</taxon>
        <taxon>Chitinimonas</taxon>
    </lineage>
</organism>
<sequence length="201" mass="23273">MEGLDLHLRPWRVSDLEEMARWHVSGATWRRFDAPYLPPASAAAMVEQVRAWLLRPPAVAESLVVADSDSDRLLGRVWRYWQCRDSRWLSTGVVLYDPTYWHRGLGYQALGLWCEHLFTVMTDLRRLDLRTWSGNPAMMRLAARLGFVEEGRFRRAREVDGVHYDALAYGVLREEWRSRYPAGFAQALTRRVPDSTVLAAP</sequence>
<accession>A0ABV8ML80</accession>
<name>A0ABV8ML80_9NEIS</name>
<keyword evidence="2" id="KW-0808">Transferase</keyword>